<dbReference type="InterPro" id="IPR014819">
    <property type="entry name" value="PriCT_2"/>
</dbReference>
<evidence type="ECO:0000259" key="2">
    <source>
        <dbReference type="Pfam" id="PF08707"/>
    </source>
</evidence>
<keyword evidence="5" id="KW-1185">Reference proteome</keyword>
<sequence length="723" mass="82580">MKSTPITLFTNAYDKKGQAYSLDIFLENIRQGLWQDEVLALRTCKEEAARKKRKNALPAVTIAGVFEGGKSDRNLKVHSDHIAIDLDHIDNLPQVKACLEADPYTRAVFVSCGGQGLCVVVPIDGKRHEQAFDGLRQYYFQTYNLIVDPSGRNLGRLRFVSFDPDMIQNPDAQAFRIYPEREKRKPDTRQIFFGRHDLDHVFDQIHSRQIDITGNYLQWCAIGFALADYYGEAGRERFMSISSYSALYDPRVAEEQFTACLKHNAHATRKVTIASFLWHCRQHDISITTDKTRAIVASATMGRNGHNTVEGTVKALQDFDGIDPEMSRPIVEQVYASKDASEEKVPLVVRLEKYWKEYQATVRRNVINKKCYKGAEPLTEKSLMDIYMDASKKLHTNVPKDMVADVLKSSLVPEFNPIREFFEGMAHPTAGHIRHLAECLNCKQGVDYADHILTKWLIGCVASAFGKPSSVMLTLCGEQGKGKSHFFLNLLPESFTFRDELVSEDCFKKADSHNNKLMMITRWIAIDEEFNSIENIGENALKSHITQKNVTIRYAYERVPDTLPRLCNFVGTTNEQTFLKDQTGNRRFPIIETDLIDQEKYNAIDKYELWKEAYFIYLQNPDVTFDANDFVLINTVAENYIQRTPEQELLLKFYEEADEATGIFRSTSEILNTIQGATHIRNLNTINLGKAISALKWKKTTLGHGKQKRHGYYVHECLQQAVA</sequence>
<evidence type="ECO:0000313" key="5">
    <source>
        <dbReference type="Proteomes" id="UP001232063"/>
    </source>
</evidence>
<dbReference type="GO" id="GO:0016817">
    <property type="term" value="F:hydrolase activity, acting on acid anhydrides"/>
    <property type="evidence" value="ECO:0007669"/>
    <property type="project" value="InterPro"/>
</dbReference>
<evidence type="ECO:0000259" key="3">
    <source>
        <dbReference type="Pfam" id="PF08800"/>
    </source>
</evidence>
<feature type="domain" description="Primase C-terminal 2" evidence="2">
    <location>
        <begin position="210"/>
        <end position="278"/>
    </location>
</feature>
<dbReference type="Pfam" id="PF05272">
    <property type="entry name" value="VapE-like_dom"/>
    <property type="match status" value="1"/>
</dbReference>
<reference evidence="4" key="1">
    <citation type="submission" date="2023-05" db="EMBL/GenBank/DDBJ databases">
        <authorList>
            <person name="Zhang X."/>
        </authorList>
    </citation>
    <scope>NUCLEOTIDE SEQUENCE</scope>
    <source>
        <strain evidence="4">BD1B2-1</strain>
    </source>
</reference>
<feature type="domain" description="BT4734-like N-terminal" evidence="3">
    <location>
        <begin position="54"/>
        <end position="166"/>
    </location>
</feature>
<dbReference type="InterPro" id="IPR014907">
    <property type="entry name" value="BT4734-like_N"/>
</dbReference>
<dbReference type="PANTHER" id="PTHR34985:SF1">
    <property type="entry name" value="SLR0554 PROTEIN"/>
    <property type="match status" value="1"/>
</dbReference>
<proteinExistence type="predicted"/>
<dbReference type="Pfam" id="PF08800">
    <property type="entry name" value="BT4734-like_N"/>
    <property type="match status" value="1"/>
</dbReference>
<name>A0AAE3R8N4_9BACT</name>
<dbReference type="PANTHER" id="PTHR34985">
    <property type="entry name" value="SLR0554 PROTEIN"/>
    <property type="match status" value="1"/>
</dbReference>
<feature type="domain" description="Virulence-associated protein E-like" evidence="1">
    <location>
        <begin position="437"/>
        <end position="624"/>
    </location>
</feature>
<dbReference type="Pfam" id="PF08707">
    <property type="entry name" value="PriCT_2"/>
    <property type="match status" value="1"/>
</dbReference>
<organism evidence="4 5">
    <name type="scientific">Xanthocytophaga agilis</name>
    <dbReference type="NCBI Taxonomy" id="3048010"/>
    <lineage>
        <taxon>Bacteria</taxon>
        <taxon>Pseudomonadati</taxon>
        <taxon>Bacteroidota</taxon>
        <taxon>Cytophagia</taxon>
        <taxon>Cytophagales</taxon>
        <taxon>Rhodocytophagaceae</taxon>
        <taxon>Xanthocytophaga</taxon>
    </lineage>
</organism>
<dbReference type="AlphaFoldDB" id="A0AAE3R8N4"/>
<protein>
    <submittedName>
        <fullName evidence="4">VapE family protein</fullName>
    </submittedName>
</protein>
<accession>A0AAE3R8N4</accession>
<comment type="caution">
    <text evidence="4">The sequence shown here is derived from an EMBL/GenBank/DDBJ whole genome shotgun (WGS) entry which is preliminary data.</text>
</comment>
<dbReference type="EMBL" id="JASJOU010000006">
    <property type="protein sequence ID" value="MDJ1502778.1"/>
    <property type="molecule type" value="Genomic_DNA"/>
</dbReference>
<evidence type="ECO:0000259" key="1">
    <source>
        <dbReference type="Pfam" id="PF05272"/>
    </source>
</evidence>
<dbReference type="Proteomes" id="UP001232063">
    <property type="component" value="Unassembled WGS sequence"/>
</dbReference>
<evidence type="ECO:0000313" key="4">
    <source>
        <dbReference type="EMBL" id="MDJ1502778.1"/>
    </source>
</evidence>
<gene>
    <name evidence="4" type="ORF">QNI22_19070</name>
</gene>
<dbReference type="RefSeq" id="WP_314513064.1">
    <property type="nucleotide sequence ID" value="NZ_JASJOU010000006.1"/>
</dbReference>
<dbReference type="InterPro" id="IPR007936">
    <property type="entry name" value="VapE-like_dom"/>
</dbReference>